<dbReference type="SUPFAM" id="SSF52540">
    <property type="entry name" value="P-loop containing nucleoside triphosphate hydrolases"/>
    <property type="match status" value="2"/>
</dbReference>
<dbReference type="AlphaFoldDB" id="A0A0C2RTC5"/>
<dbReference type="CDD" id="cd03221">
    <property type="entry name" value="ABCF_EF-3"/>
    <property type="match status" value="2"/>
</dbReference>
<dbReference type="Gene3D" id="3.40.50.300">
    <property type="entry name" value="P-loop containing nucleotide triphosphate hydrolases"/>
    <property type="match status" value="2"/>
</dbReference>
<dbReference type="STRING" id="135826.KP77_04560"/>
<dbReference type="NCBIfam" id="NF000355">
    <property type="entry name" value="ribo_prot_ABC_F"/>
    <property type="match status" value="1"/>
</dbReference>
<feature type="domain" description="ABC transporter" evidence="3">
    <location>
        <begin position="299"/>
        <end position="490"/>
    </location>
</feature>
<evidence type="ECO:0000256" key="2">
    <source>
        <dbReference type="ARBA" id="ARBA00022840"/>
    </source>
</evidence>
<organism evidence="4 5">
    <name type="scientific">Jeotgalibacillus alimentarius</name>
    <dbReference type="NCBI Taxonomy" id="135826"/>
    <lineage>
        <taxon>Bacteria</taxon>
        <taxon>Bacillati</taxon>
        <taxon>Bacillota</taxon>
        <taxon>Bacilli</taxon>
        <taxon>Bacillales</taxon>
        <taxon>Caryophanaceae</taxon>
        <taxon>Jeotgalibacillus</taxon>
    </lineage>
</organism>
<sequence length="491" mass="56531">MPIELKHIHFSYDLLDQPLFEDVSFTLDDKWRFGLAGRNGRGKTTLLRLLMGQLGYEGEIVTDLAFVYFPLPIRSPESPVYTAIDEVMPLEVWRLERECQLLGMNKEIVWEPFSQLSGGEQTRVMLAALFCEENRFALLDEPTNHLDLQGRKQLARYLQKKQGYIVVSHDRHFLDTVIDHTLVIERSQVALYHGNFSTYEEQKERQDQFELDQNKSLKSEIARIEQSAKEKVDWGQQREKPSGNDPFGNAIAKRMMKRGKAIEQRTNAKIEEKKKLLKNIEKISDLTINCVSSHRNPVLRVKNFTLSYGDEPLFEPITFELFQGEQLAITGPNGSGKTTLLNYLQGMAKGVTVSGEVLIPQGLTVSTVSQTASHTGTLKDFAETQGIDYTLFLNNLRILGFTRDVFNVPIEEMSEGQKKKVELAKSLGTEAECYMWDEPLNYLDVYNQKQIEKMIEDYQPTLLFVEHDHVFVERVATRVVKLRQLNEDRKW</sequence>
<gene>
    <name evidence="4" type="ORF">KP77_04560</name>
</gene>
<accession>A0A0C2RTC5</accession>
<dbReference type="InterPro" id="IPR027417">
    <property type="entry name" value="P-loop_NTPase"/>
</dbReference>
<keyword evidence="2 4" id="KW-0067">ATP-binding</keyword>
<dbReference type="RefSeq" id="WP_041121116.1">
    <property type="nucleotide sequence ID" value="NZ_JXRQ01000008.1"/>
</dbReference>
<dbReference type="GO" id="GO:0005524">
    <property type="term" value="F:ATP binding"/>
    <property type="evidence" value="ECO:0007669"/>
    <property type="project" value="UniProtKB-KW"/>
</dbReference>
<keyword evidence="5" id="KW-1185">Reference proteome</keyword>
<dbReference type="SMART" id="SM00382">
    <property type="entry name" value="AAA"/>
    <property type="match status" value="2"/>
</dbReference>
<evidence type="ECO:0000259" key="3">
    <source>
        <dbReference type="PROSITE" id="PS50893"/>
    </source>
</evidence>
<dbReference type="InterPro" id="IPR017871">
    <property type="entry name" value="ABC_transporter-like_CS"/>
</dbReference>
<dbReference type="Pfam" id="PF00005">
    <property type="entry name" value="ABC_tran"/>
    <property type="match status" value="2"/>
</dbReference>
<protein>
    <submittedName>
        <fullName evidence="4">Multidrug ABC transporter ATP-binding protein</fullName>
    </submittedName>
</protein>
<proteinExistence type="predicted"/>
<comment type="caution">
    <text evidence="4">The sequence shown here is derived from an EMBL/GenBank/DDBJ whole genome shotgun (WGS) entry which is preliminary data.</text>
</comment>
<reference evidence="4 5" key="1">
    <citation type="submission" date="2015-01" db="EMBL/GenBank/DDBJ databases">
        <title>Genome sequence of Jeotgalibacillus alimentarius.</title>
        <authorList>
            <person name="Goh K.M."/>
            <person name="Chan K.-G."/>
            <person name="Yaakop A.S."/>
            <person name="Ee R."/>
            <person name="Gan H.M."/>
            <person name="Chan C.S."/>
        </authorList>
    </citation>
    <scope>NUCLEOTIDE SEQUENCE [LARGE SCALE GENOMIC DNA]</scope>
    <source>
        <strain evidence="4 5">YKJ-13</strain>
    </source>
</reference>
<dbReference type="InterPro" id="IPR003593">
    <property type="entry name" value="AAA+_ATPase"/>
</dbReference>
<dbReference type="OrthoDB" id="9762369at2"/>
<name>A0A0C2RTC5_9BACL</name>
<dbReference type="EMBL" id="JXRQ01000008">
    <property type="protein sequence ID" value="KIL53480.1"/>
    <property type="molecule type" value="Genomic_DNA"/>
</dbReference>
<dbReference type="PANTHER" id="PTHR42855">
    <property type="entry name" value="ABC TRANSPORTER ATP-BINDING SUBUNIT"/>
    <property type="match status" value="1"/>
</dbReference>
<dbReference type="Proteomes" id="UP000031950">
    <property type="component" value="Unassembled WGS sequence"/>
</dbReference>
<dbReference type="PROSITE" id="PS50893">
    <property type="entry name" value="ABC_TRANSPORTER_2"/>
    <property type="match status" value="2"/>
</dbReference>
<dbReference type="PANTHER" id="PTHR42855:SF2">
    <property type="entry name" value="DRUG RESISTANCE ABC TRANSPORTER,ATP-BINDING PROTEIN"/>
    <property type="match status" value="1"/>
</dbReference>
<feature type="domain" description="ABC transporter" evidence="3">
    <location>
        <begin position="3"/>
        <end position="211"/>
    </location>
</feature>
<evidence type="ECO:0000256" key="1">
    <source>
        <dbReference type="ARBA" id="ARBA00022741"/>
    </source>
</evidence>
<dbReference type="GO" id="GO:0016887">
    <property type="term" value="F:ATP hydrolysis activity"/>
    <property type="evidence" value="ECO:0007669"/>
    <property type="project" value="InterPro"/>
</dbReference>
<dbReference type="InterPro" id="IPR051309">
    <property type="entry name" value="ABCF_ATPase"/>
</dbReference>
<evidence type="ECO:0000313" key="5">
    <source>
        <dbReference type="Proteomes" id="UP000031950"/>
    </source>
</evidence>
<evidence type="ECO:0000313" key="4">
    <source>
        <dbReference type="EMBL" id="KIL53480.1"/>
    </source>
</evidence>
<dbReference type="InterPro" id="IPR003439">
    <property type="entry name" value="ABC_transporter-like_ATP-bd"/>
</dbReference>
<dbReference type="PROSITE" id="PS00211">
    <property type="entry name" value="ABC_TRANSPORTER_1"/>
    <property type="match status" value="1"/>
</dbReference>
<keyword evidence="1" id="KW-0547">Nucleotide-binding</keyword>
<dbReference type="PATRIC" id="fig|135826.4.peg.457"/>